<gene>
    <name evidence="2" type="ORF">K460DRAFT_103291</name>
</gene>
<feature type="region of interest" description="Disordered" evidence="1">
    <location>
        <begin position="334"/>
        <end position="377"/>
    </location>
</feature>
<protein>
    <submittedName>
        <fullName evidence="2">Uncharacterized protein</fullName>
    </submittedName>
</protein>
<dbReference type="SUPFAM" id="SSF50249">
    <property type="entry name" value="Nucleic acid-binding proteins"/>
    <property type="match status" value="1"/>
</dbReference>
<reference evidence="2" key="1">
    <citation type="submission" date="2020-01" db="EMBL/GenBank/DDBJ databases">
        <authorList>
            <consortium name="DOE Joint Genome Institute"/>
            <person name="Haridas S."/>
            <person name="Albert R."/>
            <person name="Binder M."/>
            <person name="Bloem J."/>
            <person name="Labutti K."/>
            <person name="Salamov A."/>
            <person name="Andreopoulos B."/>
            <person name="Baker S.E."/>
            <person name="Barry K."/>
            <person name="Bills G."/>
            <person name="Bluhm B.H."/>
            <person name="Cannon C."/>
            <person name="Castanera R."/>
            <person name="Culley D.E."/>
            <person name="Daum C."/>
            <person name="Ezra D."/>
            <person name="Gonzalez J.B."/>
            <person name="Henrissat B."/>
            <person name="Kuo A."/>
            <person name="Liang C."/>
            <person name="Lipzen A."/>
            <person name="Lutzoni F."/>
            <person name="Magnuson J."/>
            <person name="Mondo S."/>
            <person name="Nolan M."/>
            <person name="Ohm R."/>
            <person name="Pangilinan J."/>
            <person name="Park H.-J."/>
            <person name="Ramirez L."/>
            <person name="Alfaro M."/>
            <person name="Sun H."/>
            <person name="Tritt A."/>
            <person name="Yoshinaga Y."/>
            <person name="Zwiers L.-H."/>
            <person name="Turgeon B.G."/>
            <person name="Goodwin S.B."/>
            <person name="Spatafora J.W."/>
            <person name="Crous P.W."/>
            <person name="Grigoriev I.V."/>
        </authorList>
    </citation>
    <scope>NUCLEOTIDE SEQUENCE</scope>
    <source>
        <strain evidence="2">CBS 394.84</strain>
    </source>
</reference>
<dbReference type="AlphaFoldDB" id="A0A9P4GGV4"/>
<dbReference type="GeneID" id="63843760"/>
<dbReference type="EMBL" id="ML976616">
    <property type="protein sequence ID" value="KAF1845112.1"/>
    <property type="molecule type" value="Genomic_DNA"/>
</dbReference>
<organism evidence="2 3">
    <name type="scientific">Cucurbitaria berberidis CBS 394.84</name>
    <dbReference type="NCBI Taxonomy" id="1168544"/>
    <lineage>
        <taxon>Eukaryota</taxon>
        <taxon>Fungi</taxon>
        <taxon>Dikarya</taxon>
        <taxon>Ascomycota</taxon>
        <taxon>Pezizomycotina</taxon>
        <taxon>Dothideomycetes</taxon>
        <taxon>Pleosporomycetidae</taxon>
        <taxon>Pleosporales</taxon>
        <taxon>Pleosporineae</taxon>
        <taxon>Cucurbitariaceae</taxon>
        <taxon>Cucurbitaria</taxon>
    </lineage>
</organism>
<sequence length="377" mass="41726">MRLKTLNGAPLCEYLDFDESSLLDVDDCDEFHSPAYHASSEDSTAALKWRRLTSKHTRLRTGWSQPYLPASNLHHTQPHLSFSIPNIEDATNIDTTATFDEQPSEIDGLLRHSFIFHDTLLSSQVVPDTGAEDTISSSSFLTTSFGTTVSGLSGPSVVDGNNVALHVPPMMVVTSLGSLPSAPHLHSIYPQTPARNLLCVLMSNPERREVFVRKGGYKMNLWEVTVADDTHSSFKVTFWIRPPRESNDVQTNAQNLLLQTLEQVKVGDILLLRNIALTSFRDTVYGQSLHPAITRARTTIDILMRGSGVSMGQVGGLPATIAETFMRVKRWARTHVAPDHGSRKRKATSTKGDKHAKRVFSNPEPEETLPPDTMESV</sequence>
<feature type="compositionally biased region" description="Basic residues" evidence="1">
    <location>
        <begin position="342"/>
        <end position="358"/>
    </location>
</feature>
<dbReference type="OrthoDB" id="5378679at2759"/>
<evidence type="ECO:0000313" key="3">
    <source>
        <dbReference type="Proteomes" id="UP000800039"/>
    </source>
</evidence>
<accession>A0A9P4GGV4</accession>
<dbReference type="InterPro" id="IPR012340">
    <property type="entry name" value="NA-bd_OB-fold"/>
</dbReference>
<keyword evidence="3" id="KW-1185">Reference proteome</keyword>
<evidence type="ECO:0000313" key="2">
    <source>
        <dbReference type="EMBL" id="KAF1845112.1"/>
    </source>
</evidence>
<dbReference type="RefSeq" id="XP_040787675.1">
    <property type="nucleotide sequence ID" value="XM_040926509.1"/>
</dbReference>
<name>A0A9P4GGV4_9PLEO</name>
<comment type="caution">
    <text evidence="2">The sequence shown here is derived from an EMBL/GenBank/DDBJ whole genome shotgun (WGS) entry which is preliminary data.</text>
</comment>
<evidence type="ECO:0000256" key="1">
    <source>
        <dbReference type="SAM" id="MobiDB-lite"/>
    </source>
</evidence>
<dbReference type="Proteomes" id="UP000800039">
    <property type="component" value="Unassembled WGS sequence"/>
</dbReference>
<proteinExistence type="predicted"/>